<dbReference type="SUPFAM" id="SSF52172">
    <property type="entry name" value="CheY-like"/>
    <property type="match status" value="1"/>
</dbReference>
<gene>
    <name evidence="3" type="ORF">JZ786_24280</name>
</gene>
<reference evidence="3 4" key="1">
    <citation type="submission" date="2021-02" db="EMBL/GenBank/DDBJ databases">
        <title>Alicyclobacillus curvatus sp. nov. and Alicyclobacillus mengziensis sp. nov., two acidophilic bacteria isolated from acid mine drainage.</title>
        <authorList>
            <person name="Huang Y."/>
        </authorList>
    </citation>
    <scope>NUCLEOTIDE SEQUENCE [LARGE SCALE GENOMIC DNA]</scope>
    <source>
        <strain evidence="3 4">S30H14</strain>
    </source>
</reference>
<keyword evidence="1" id="KW-0597">Phosphoprotein</keyword>
<dbReference type="InterPro" id="IPR011006">
    <property type="entry name" value="CheY-like_superfamily"/>
</dbReference>
<feature type="domain" description="Response regulatory" evidence="2">
    <location>
        <begin position="3"/>
        <end position="118"/>
    </location>
</feature>
<feature type="modified residue" description="4-aspartylphosphate" evidence="1">
    <location>
        <position position="53"/>
    </location>
</feature>
<dbReference type="Pfam" id="PF00072">
    <property type="entry name" value="Response_reg"/>
    <property type="match status" value="1"/>
</dbReference>
<keyword evidence="4" id="KW-1185">Reference proteome</keyword>
<proteinExistence type="predicted"/>
<dbReference type="Proteomes" id="UP000663505">
    <property type="component" value="Chromosome"/>
</dbReference>
<dbReference type="PANTHER" id="PTHR43228">
    <property type="entry name" value="TWO-COMPONENT RESPONSE REGULATOR"/>
    <property type="match status" value="1"/>
</dbReference>
<evidence type="ECO:0000313" key="3">
    <source>
        <dbReference type="EMBL" id="QSO47462.1"/>
    </source>
</evidence>
<dbReference type="PROSITE" id="PS50110">
    <property type="entry name" value="RESPONSE_REGULATORY"/>
    <property type="match status" value="1"/>
</dbReference>
<dbReference type="PANTHER" id="PTHR43228:SF1">
    <property type="entry name" value="TWO-COMPONENT RESPONSE REGULATOR ARR22"/>
    <property type="match status" value="1"/>
</dbReference>
<evidence type="ECO:0000259" key="2">
    <source>
        <dbReference type="PROSITE" id="PS50110"/>
    </source>
</evidence>
<dbReference type="RefSeq" id="WP_206656809.1">
    <property type="nucleotide sequence ID" value="NZ_CP071182.1"/>
</dbReference>
<protein>
    <submittedName>
        <fullName evidence="3">Response regulator</fullName>
    </submittedName>
</protein>
<dbReference type="EMBL" id="CP071182">
    <property type="protein sequence ID" value="QSO47462.1"/>
    <property type="molecule type" value="Genomic_DNA"/>
</dbReference>
<dbReference type="InterPro" id="IPR001789">
    <property type="entry name" value="Sig_transdc_resp-reg_receiver"/>
</dbReference>
<dbReference type="InterPro" id="IPR052048">
    <property type="entry name" value="ST_Response_Regulator"/>
</dbReference>
<name>A0A9X7Z6J9_9BACL</name>
<dbReference type="GO" id="GO:0000160">
    <property type="term" value="P:phosphorelay signal transduction system"/>
    <property type="evidence" value="ECO:0007669"/>
    <property type="project" value="InterPro"/>
</dbReference>
<organism evidence="3 4">
    <name type="scientific">Alicyclobacillus mengziensis</name>
    <dbReference type="NCBI Taxonomy" id="2931921"/>
    <lineage>
        <taxon>Bacteria</taxon>
        <taxon>Bacillati</taxon>
        <taxon>Bacillota</taxon>
        <taxon>Bacilli</taxon>
        <taxon>Bacillales</taxon>
        <taxon>Alicyclobacillaceae</taxon>
        <taxon>Alicyclobacillus</taxon>
    </lineage>
</organism>
<sequence length="121" mass="13238">MARIMITDDAAFMRMMLKTLLSEGGHEVVAEASNGQEALERYATHMPDIVTMDITMPVMDGIEAVREIKSRHPDAKIIMCSAMGQQVMVLDAVKAGAKGFIVKPFDNEKVLNEISKLLGTA</sequence>
<evidence type="ECO:0000313" key="4">
    <source>
        <dbReference type="Proteomes" id="UP000663505"/>
    </source>
</evidence>
<dbReference type="AlphaFoldDB" id="A0A9X7Z6J9"/>
<dbReference type="SMART" id="SM00448">
    <property type="entry name" value="REC"/>
    <property type="match status" value="1"/>
</dbReference>
<evidence type="ECO:0000256" key="1">
    <source>
        <dbReference type="PROSITE-ProRule" id="PRU00169"/>
    </source>
</evidence>
<dbReference type="Gene3D" id="3.40.50.2300">
    <property type="match status" value="1"/>
</dbReference>
<dbReference type="CDD" id="cd17542">
    <property type="entry name" value="REC_CheY"/>
    <property type="match status" value="1"/>
</dbReference>
<dbReference type="KEGG" id="afx:JZ786_24280"/>
<accession>A0A9X7Z6J9</accession>